<protein>
    <submittedName>
        <fullName evidence="2">Putative serine/threonine-protein kinase pats1</fullName>
    </submittedName>
</protein>
<dbReference type="InterPro" id="IPR051681">
    <property type="entry name" value="Ser/Thr_Kinases-Pseudokinases"/>
</dbReference>
<dbReference type="EMBL" id="LSRX01001054">
    <property type="protein sequence ID" value="OLP84261.1"/>
    <property type="molecule type" value="Genomic_DNA"/>
</dbReference>
<evidence type="ECO:0000313" key="3">
    <source>
        <dbReference type="Proteomes" id="UP000186817"/>
    </source>
</evidence>
<evidence type="ECO:0000259" key="1">
    <source>
        <dbReference type="PROSITE" id="PS50011"/>
    </source>
</evidence>
<dbReference type="Pfam" id="PF07714">
    <property type="entry name" value="PK_Tyr_Ser-Thr"/>
    <property type="match status" value="1"/>
</dbReference>
<dbReference type="InterPro" id="IPR011009">
    <property type="entry name" value="Kinase-like_dom_sf"/>
</dbReference>
<feature type="domain" description="Protein kinase" evidence="1">
    <location>
        <begin position="1"/>
        <end position="305"/>
    </location>
</feature>
<dbReference type="Gene3D" id="1.10.510.10">
    <property type="entry name" value="Transferase(Phosphotransferase) domain 1"/>
    <property type="match status" value="1"/>
</dbReference>
<accession>A0A1Q9CMV3</accession>
<dbReference type="GO" id="GO:0005524">
    <property type="term" value="F:ATP binding"/>
    <property type="evidence" value="ECO:0007669"/>
    <property type="project" value="InterPro"/>
</dbReference>
<sequence>MTREIPEETRALLKRALRSPASGAAVASAASGSPRAAVKSLRDFDLSPAAVRLQKDLSMVSSSLHEASVKLKDTEVPAIVKTARLAEPEMGKIKDRLLWIKKEVQHEHLVKILGLYWLKPGTLCLAMEPAPRCLRRLIREEPQLVQKQQLPLAHGIASAMAHLHGLLEPLIHQELKPENVLIFESGKSRLLAKVTDVGFNKAIFGHGPLAYKAPELFDGKPCSMASDVYAFAILGWELLCAQEAWAGYTDLCKLKAICVENKRPSMDEKASKSRLGKLIQEAWAQDPAQRPSFEALRDKLSQPSIPKQLAKEVPSYWLRCAWRIEHQSLWDKYVAERNDVIRHLRQLERSSIETPQWRSKLEEATVGMPDELCAPIGERYLLHGTKPEVLLDILHQGFNDKLASLRGMFGAGAYFAEDPEKIDQYTREDPGHEAPGLERLHSRLYRAGGHQHPGDHIFYCFVVRVTCGACFLSHGFKDKLRDHDSDFQVFVNEDRRELSAVPGSDPRIPYHTLVVQTGKEAKHRIERFREVISFSANRAYPEYLLAYQRV</sequence>
<keyword evidence="2" id="KW-0808">Transferase</keyword>
<keyword evidence="3" id="KW-1185">Reference proteome</keyword>
<dbReference type="Gene3D" id="3.90.228.10">
    <property type="match status" value="1"/>
</dbReference>
<dbReference type="GO" id="GO:0004674">
    <property type="term" value="F:protein serine/threonine kinase activity"/>
    <property type="evidence" value="ECO:0007669"/>
    <property type="project" value="TreeGrafter"/>
</dbReference>
<reference evidence="2 3" key="1">
    <citation type="submission" date="2016-02" db="EMBL/GenBank/DDBJ databases">
        <title>Genome analysis of coral dinoflagellate symbionts highlights evolutionary adaptations to a symbiotic lifestyle.</title>
        <authorList>
            <person name="Aranda M."/>
            <person name="Li Y."/>
            <person name="Liew Y.J."/>
            <person name="Baumgarten S."/>
            <person name="Simakov O."/>
            <person name="Wilson M."/>
            <person name="Piel J."/>
            <person name="Ashoor H."/>
            <person name="Bougouffa S."/>
            <person name="Bajic V.B."/>
            <person name="Ryu T."/>
            <person name="Ravasi T."/>
            <person name="Bayer T."/>
            <person name="Micklem G."/>
            <person name="Kim H."/>
            <person name="Bhak J."/>
            <person name="Lajeunesse T.C."/>
            <person name="Voolstra C.R."/>
        </authorList>
    </citation>
    <scope>NUCLEOTIDE SEQUENCE [LARGE SCALE GENOMIC DNA]</scope>
    <source>
        <strain evidence="2 3">CCMP2467</strain>
    </source>
</reference>
<evidence type="ECO:0000313" key="2">
    <source>
        <dbReference type="EMBL" id="OLP84261.1"/>
    </source>
</evidence>
<dbReference type="PROSITE" id="PS50011">
    <property type="entry name" value="PROTEIN_KINASE_DOM"/>
    <property type="match status" value="1"/>
</dbReference>
<dbReference type="OrthoDB" id="437639at2759"/>
<dbReference type="SUPFAM" id="SSF56112">
    <property type="entry name" value="Protein kinase-like (PK-like)"/>
    <property type="match status" value="1"/>
</dbReference>
<comment type="caution">
    <text evidence="2">The sequence shown here is derived from an EMBL/GenBank/DDBJ whole genome shotgun (WGS) entry which is preliminary data.</text>
</comment>
<gene>
    <name evidence="2" type="primary">pats1</name>
    <name evidence="2" type="ORF">AK812_SmicGene34878</name>
</gene>
<proteinExistence type="predicted"/>
<dbReference type="InterPro" id="IPR000719">
    <property type="entry name" value="Prot_kinase_dom"/>
</dbReference>
<dbReference type="SUPFAM" id="SSF56399">
    <property type="entry name" value="ADP-ribosylation"/>
    <property type="match status" value="1"/>
</dbReference>
<keyword evidence="2" id="KW-0418">Kinase</keyword>
<dbReference type="PANTHER" id="PTHR44329">
    <property type="entry name" value="SERINE/THREONINE-PROTEIN KINASE TNNI3K-RELATED"/>
    <property type="match status" value="1"/>
</dbReference>
<name>A0A1Q9CMV3_SYMMI</name>
<dbReference type="Proteomes" id="UP000186817">
    <property type="component" value="Unassembled WGS sequence"/>
</dbReference>
<dbReference type="InterPro" id="IPR001245">
    <property type="entry name" value="Ser-Thr/Tyr_kinase_cat_dom"/>
</dbReference>
<dbReference type="Pfam" id="PF00644">
    <property type="entry name" value="PARP"/>
    <property type="match status" value="1"/>
</dbReference>
<dbReference type="GO" id="GO:0003950">
    <property type="term" value="F:NAD+ poly-ADP-ribosyltransferase activity"/>
    <property type="evidence" value="ECO:0007669"/>
    <property type="project" value="InterPro"/>
</dbReference>
<dbReference type="InterPro" id="IPR012317">
    <property type="entry name" value="Poly(ADP-ribose)pol_cat_dom"/>
</dbReference>
<organism evidence="2 3">
    <name type="scientific">Symbiodinium microadriaticum</name>
    <name type="common">Dinoflagellate</name>
    <name type="synonym">Zooxanthella microadriatica</name>
    <dbReference type="NCBI Taxonomy" id="2951"/>
    <lineage>
        <taxon>Eukaryota</taxon>
        <taxon>Sar</taxon>
        <taxon>Alveolata</taxon>
        <taxon>Dinophyceae</taxon>
        <taxon>Suessiales</taxon>
        <taxon>Symbiodiniaceae</taxon>
        <taxon>Symbiodinium</taxon>
    </lineage>
</organism>
<dbReference type="AlphaFoldDB" id="A0A1Q9CMV3"/>